<dbReference type="InterPro" id="IPR026444">
    <property type="entry name" value="Secre_tail"/>
</dbReference>
<keyword evidence="5" id="KW-1185">Reference proteome</keyword>
<evidence type="ECO:0000256" key="2">
    <source>
        <dbReference type="SAM" id="SignalP"/>
    </source>
</evidence>
<protein>
    <submittedName>
        <fullName evidence="4">Secretion protein</fullName>
    </submittedName>
</protein>
<dbReference type="AlphaFoldDB" id="A0A934PLT0"/>
<evidence type="ECO:0000313" key="4">
    <source>
        <dbReference type="EMBL" id="MBK0369184.1"/>
    </source>
</evidence>
<dbReference type="Pfam" id="PF18962">
    <property type="entry name" value="Por_Secre_tail"/>
    <property type="match status" value="1"/>
</dbReference>
<accession>A0A934PLT0</accession>
<organism evidence="4 5">
    <name type="scientific">Flavobacterium agrisoli</name>
    <dbReference type="NCBI Taxonomy" id="2793066"/>
    <lineage>
        <taxon>Bacteria</taxon>
        <taxon>Pseudomonadati</taxon>
        <taxon>Bacteroidota</taxon>
        <taxon>Flavobacteriia</taxon>
        <taxon>Flavobacteriales</taxon>
        <taxon>Flavobacteriaceae</taxon>
        <taxon>Flavobacterium</taxon>
    </lineage>
</organism>
<evidence type="ECO:0000313" key="5">
    <source>
        <dbReference type="Proteomes" id="UP000609172"/>
    </source>
</evidence>
<reference evidence="4" key="1">
    <citation type="submission" date="2020-12" db="EMBL/GenBank/DDBJ databases">
        <title>Bacterial novel species Flavobacterium sp. SE-1-e isolated from soil.</title>
        <authorList>
            <person name="Jung H.-Y."/>
        </authorList>
    </citation>
    <scope>NUCLEOTIDE SEQUENCE</scope>
    <source>
        <strain evidence="4">SE-1-e</strain>
    </source>
</reference>
<sequence>MKTILKLSLVCALLFTGVNSYAVDGNGSIDFKLHVIKKEGSQVTFSLNRVKQAKLSIYDKEGNLIYSENAKGTEEGILRTFNFKEFPAGGYVLEIENENKKVIHEITVADNATYLSQAAISEVYKDNFNSNITTVASR</sequence>
<evidence type="ECO:0000256" key="1">
    <source>
        <dbReference type="ARBA" id="ARBA00022729"/>
    </source>
</evidence>
<dbReference type="Proteomes" id="UP000609172">
    <property type="component" value="Unassembled WGS sequence"/>
</dbReference>
<feature type="chain" id="PRO_5037184971" evidence="2">
    <location>
        <begin position="23"/>
        <end position="138"/>
    </location>
</feature>
<feature type="signal peptide" evidence="2">
    <location>
        <begin position="1"/>
        <end position="22"/>
    </location>
</feature>
<keyword evidence="1 2" id="KW-0732">Signal</keyword>
<feature type="domain" description="Secretion system C-terminal sorting" evidence="3">
    <location>
        <begin position="44"/>
        <end position="106"/>
    </location>
</feature>
<gene>
    <name evidence="4" type="ORF">I5M07_04975</name>
</gene>
<name>A0A934PLT0_9FLAO</name>
<evidence type="ECO:0000259" key="3">
    <source>
        <dbReference type="Pfam" id="PF18962"/>
    </source>
</evidence>
<dbReference type="EMBL" id="JAEHFV010000001">
    <property type="protein sequence ID" value="MBK0369184.1"/>
    <property type="molecule type" value="Genomic_DNA"/>
</dbReference>
<proteinExistence type="predicted"/>
<dbReference type="RefSeq" id="WP_200105091.1">
    <property type="nucleotide sequence ID" value="NZ_JAEHFV010000001.1"/>
</dbReference>
<comment type="caution">
    <text evidence="4">The sequence shown here is derived from an EMBL/GenBank/DDBJ whole genome shotgun (WGS) entry which is preliminary data.</text>
</comment>